<keyword evidence="2" id="KW-1185">Reference proteome</keyword>
<proteinExistence type="predicted"/>
<evidence type="ECO:0000313" key="1">
    <source>
        <dbReference type="EMBL" id="PRX99112.1"/>
    </source>
</evidence>
<dbReference type="EMBL" id="PVZC01000004">
    <property type="protein sequence ID" value="PRX99112.1"/>
    <property type="molecule type" value="Genomic_DNA"/>
</dbReference>
<protein>
    <submittedName>
        <fullName evidence="1">Uncharacterized protein</fullName>
    </submittedName>
</protein>
<reference evidence="1 2" key="1">
    <citation type="submission" date="2018-03" db="EMBL/GenBank/DDBJ databases">
        <title>Genomic Encyclopedia of Archaeal and Bacterial Type Strains, Phase II (KMG-II): from individual species to whole genera.</title>
        <authorList>
            <person name="Goeker M."/>
        </authorList>
    </citation>
    <scope>NUCLEOTIDE SEQUENCE [LARGE SCALE GENOMIC DNA]</scope>
    <source>
        <strain evidence="1 2">DSM 45601</strain>
    </source>
</reference>
<name>A0A2T0Q5P7_9ACTN</name>
<evidence type="ECO:0000313" key="2">
    <source>
        <dbReference type="Proteomes" id="UP000237846"/>
    </source>
</evidence>
<gene>
    <name evidence="1" type="ORF">CLV72_104692</name>
</gene>
<dbReference type="AlphaFoldDB" id="A0A2T0Q5P7"/>
<comment type="caution">
    <text evidence="1">The sequence shown here is derived from an EMBL/GenBank/DDBJ whole genome shotgun (WGS) entry which is preliminary data.</text>
</comment>
<dbReference type="Proteomes" id="UP000237846">
    <property type="component" value="Unassembled WGS sequence"/>
</dbReference>
<accession>A0A2T0Q5P7</accession>
<sequence>MPHRPLSTAAADVAAISTHMAIQFEPAARAYTARLLKI</sequence>
<organism evidence="1 2">
    <name type="scientific">Allonocardiopsis opalescens</name>
    <dbReference type="NCBI Taxonomy" id="1144618"/>
    <lineage>
        <taxon>Bacteria</taxon>
        <taxon>Bacillati</taxon>
        <taxon>Actinomycetota</taxon>
        <taxon>Actinomycetes</taxon>
        <taxon>Streptosporangiales</taxon>
        <taxon>Allonocardiopsis</taxon>
    </lineage>
</organism>